<evidence type="ECO:0000313" key="4">
    <source>
        <dbReference type="Proteomes" id="UP000198906"/>
    </source>
</evidence>
<reference evidence="4" key="1">
    <citation type="submission" date="2016-06" db="EMBL/GenBank/DDBJ databases">
        <authorList>
            <person name="Varghese N."/>
        </authorList>
    </citation>
    <scope>NUCLEOTIDE SEQUENCE [LARGE SCALE GENOMIC DNA]</scope>
    <source>
        <strain evidence="4">DSM 46123</strain>
    </source>
</reference>
<dbReference type="Proteomes" id="UP000198906">
    <property type="component" value="Unassembled WGS sequence"/>
</dbReference>
<gene>
    <name evidence="3" type="ORF">GA0074694_2147</name>
</gene>
<sequence length="267" mass="30308">MTSPDNADILADRPQPLPVIPRPQRDETVGSYVRRLAHANHLRPSYLRQYLCAPPGYQGSVRAARLAVVTNRTVDALTRHFTTLQTEARPHRLHPKPNAPTPPEPQPDEPPRRPRSIANLVKKRGQKGARELLDAIRHEAKTNPSLRSITRKFRVQADTVLLALTTDPNPPSFRRTPPRRNRIFDPYAHIIDDLLAQDPPISRWAIWEHLVDEHGAELSYGSVRDYIVGKVRDQTVPRSRPTEKTSPKRPHGSSQLRKPDHPLSQSN</sequence>
<evidence type="ECO:0000313" key="3">
    <source>
        <dbReference type="EMBL" id="SCL17840.1"/>
    </source>
</evidence>
<feature type="compositionally biased region" description="Basic and acidic residues" evidence="1">
    <location>
        <begin position="231"/>
        <end position="246"/>
    </location>
</feature>
<feature type="region of interest" description="Disordered" evidence="1">
    <location>
        <begin position="82"/>
        <end position="115"/>
    </location>
</feature>
<organism evidence="3 4">
    <name type="scientific">Micromonospora inyonensis</name>
    <dbReference type="NCBI Taxonomy" id="47866"/>
    <lineage>
        <taxon>Bacteria</taxon>
        <taxon>Bacillati</taxon>
        <taxon>Actinomycetota</taxon>
        <taxon>Actinomycetes</taxon>
        <taxon>Micromonosporales</taxon>
        <taxon>Micromonosporaceae</taxon>
        <taxon>Micromonospora</taxon>
    </lineage>
</organism>
<name>A0A1C6RL03_9ACTN</name>
<feature type="domain" description="TniQ" evidence="2">
    <location>
        <begin position="18"/>
        <end position="98"/>
    </location>
</feature>
<feature type="region of interest" description="Disordered" evidence="1">
    <location>
        <begin position="1"/>
        <end position="25"/>
    </location>
</feature>
<dbReference type="AlphaFoldDB" id="A0A1C6RL03"/>
<evidence type="ECO:0000259" key="2">
    <source>
        <dbReference type="Pfam" id="PF06527"/>
    </source>
</evidence>
<feature type="region of interest" description="Disordered" evidence="1">
    <location>
        <begin position="231"/>
        <end position="267"/>
    </location>
</feature>
<proteinExistence type="predicted"/>
<dbReference type="InterPro" id="IPR009492">
    <property type="entry name" value="TniQ"/>
</dbReference>
<dbReference type="RefSeq" id="WP_091456207.1">
    <property type="nucleotide sequence ID" value="NZ_FMHU01000001.1"/>
</dbReference>
<keyword evidence="4" id="KW-1185">Reference proteome</keyword>
<accession>A0A1C6RL03</accession>
<protein>
    <submittedName>
        <fullName evidence="3">TniQ protein</fullName>
    </submittedName>
</protein>
<dbReference type="Pfam" id="PF06527">
    <property type="entry name" value="TniQ"/>
    <property type="match status" value="1"/>
</dbReference>
<evidence type="ECO:0000256" key="1">
    <source>
        <dbReference type="SAM" id="MobiDB-lite"/>
    </source>
</evidence>
<dbReference type="EMBL" id="FMHU01000001">
    <property type="protein sequence ID" value="SCL17840.1"/>
    <property type="molecule type" value="Genomic_DNA"/>
</dbReference>